<keyword evidence="3 9" id="KW-0479">Metal-binding</keyword>
<keyword evidence="5 9" id="KW-0862">Zinc</keyword>
<dbReference type="GO" id="GO:0016052">
    <property type="term" value="P:carbohydrate catabolic process"/>
    <property type="evidence" value="ECO:0007669"/>
    <property type="project" value="InterPro"/>
</dbReference>
<evidence type="ECO:0000259" key="11">
    <source>
        <dbReference type="Pfam" id="PF01435"/>
    </source>
</evidence>
<evidence type="ECO:0000256" key="2">
    <source>
        <dbReference type="ARBA" id="ARBA00022670"/>
    </source>
</evidence>
<comment type="caution">
    <text evidence="13">The sequence shown here is derived from an EMBL/GenBank/DDBJ whole genome shotgun (WGS) entry which is preliminary data.</text>
</comment>
<feature type="binding site" evidence="9">
    <location>
        <position position="327"/>
    </location>
    <ligand>
        <name>Zn(2+)</name>
        <dbReference type="ChEBI" id="CHEBI:29105"/>
        <note>catalytic</note>
    </ligand>
</feature>
<keyword evidence="10" id="KW-0812">Transmembrane</keyword>
<feature type="transmembrane region" description="Helical" evidence="10">
    <location>
        <begin position="180"/>
        <end position="203"/>
    </location>
</feature>
<feature type="transmembrane region" description="Helical" evidence="10">
    <location>
        <begin position="6"/>
        <end position="27"/>
    </location>
</feature>
<dbReference type="Proteomes" id="UP000076863">
    <property type="component" value="Unassembled WGS sequence"/>
</dbReference>
<protein>
    <submittedName>
        <fullName evidence="13">CaaX prenyl protease Ste24</fullName>
    </submittedName>
</protein>
<dbReference type="InterPro" id="IPR002252">
    <property type="entry name" value="Glyco_hydro_36"/>
</dbReference>
<dbReference type="CDD" id="cd14791">
    <property type="entry name" value="GH36"/>
    <property type="match status" value="1"/>
</dbReference>
<evidence type="ECO:0000256" key="5">
    <source>
        <dbReference type="ARBA" id="ARBA00022833"/>
    </source>
</evidence>
<comment type="catalytic activity">
    <reaction evidence="1">
        <text>Hydrolysis of terminal, non-reducing alpha-D-galactose residues in alpha-D-galactosides, including galactose oligosaccharides, galactomannans and galactolipids.</text>
        <dbReference type="EC" id="3.2.1.22"/>
    </reaction>
</comment>
<sequence>MTSILPWKALVLLISLCHFVFESWLTLRQLRILARPPSVPSVLADKLDRDTVTNSQSYKHAKAKLSLATGLWGQLINVAIIYLDALPWLWDAVGGLTPALASNTSRSIVFTLCYMWFYNCAYLPCQVYSTFVVEAAFGFNRQTPGLFVRDFLKIQTLNSLLLAPSLALFLAIVARTGSNFALYVWLGAAGIQALIVTLNPVLFTPLFTSLRPLADDSLLPKRVYVSDDSKRSAHSNAYFYGFPWQMQIVVQDTLLHKASADEITAVNLFIISLSFAAFAGRPDLYRSFGFRADEAPVVAGFLLFYKVLAPVNSVLQLLHNAVCRGYEFTADRFAKDAGQGSELASALIKLQAQNLGAVQNDALTRPALLNSWEGLYFDYNETTIARLAQPTAELGVRMFVLDDGWFGDKYPRVSDNAGLGDWVPNPAQFPSGFDKLINITHLKLGNSSQDLKIGLRFEPEMVNPNSTLYVEHLDWAMHAGDYPRALMRNQLVLNLALPKVQNNIVDAVSKSLKSGAISYVKWDNNRGIHEMPHPLTTAFPDIIWEGYASGGARFDPGILQHFPQVWTSDDTDAVERITIQMGTSLVYPPSATAAHVVAVPNGLTQRATSLSFRAHVAMMAGFFGF</sequence>
<reference evidence="13 14" key="1">
    <citation type="journal article" date="2016" name="Genome Biol. Evol.">
        <title>Divergent and convergent evolution of fungal pathogenicity.</title>
        <authorList>
            <person name="Shang Y."/>
            <person name="Xiao G."/>
            <person name="Zheng P."/>
            <person name="Cen K."/>
            <person name="Zhan S."/>
            <person name="Wang C."/>
        </authorList>
    </citation>
    <scope>NUCLEOTIDE SEQUENCE [LARGE SCALE GENOMIC DNA]</scope>
    <source>
        <strain evidence="13 14">RCEF 3172</strain>
    </source>
</reference>
<dbReference type="EMBL" id="AZHA01000037">
    <property type="protein sequence ID" value="OAA36190.1"/>
    <property type="molecule type" value="Genomic_DNA"/>
</dbReference>
<keyword evidence="14" id="KW-1185">Reference proteome</keyword>
<evidence type="ECO:0000256" key="4">
    <source>
        <dbReference type="ARBA" id="ARBA00022801"/>
    </source>
</evidence>
<evidence type="ECO:0000313" key="14">
    <source>
        <dbReference type="Proteomes" id="UP000076863"/>
    </source>
</evidence>
<feature type="domain" description="Peptidase M48" evidence="11">
    <location>
        <begin position="210"/>
        <end position="359"/>
    </location>
</feature>
<dbReference type="InterPro" id="IPR027057">
    <property type="entry name" value="CAXX_Prtase_1"/>
</dbReference>
<evidence type="ECO:0000256" key="6">
    <source>
        <dbReference type="ARBA" id="ARBA00023049"/>
    </source>
</evidence>
<dbReference type="InterPro" id="IPR013785">
    <property type="entry name" value="Aldolase_TIM"/>
</dbReference>
<accession>A0A166XUI0</accession>
<name>A0A166XUI0_9HYPO</name>
<dbReference type="CDD" id="cd07343">
    <property type="entry name" value="M48A_Zmpste24p_like"/>
    <property type="match status" value="1"/>
</dbReference>
<keyword evidence="10" id="KW-0472">Membrane</keyword>
<dbReference type="Gene3D" id="3.30.2010.10">
    <property type="entry name" value="Metalloproteases ('zincins'), catalytic domain"/>
    <property type="match status" value="1"/>
</dbReference>
<keyword evidence="6" id="KW-0482">Metalloprotease</keyword>
<dbReference type="GO" id="GO:0004557">
    <property type="term" value="F:alpha-galactosidase activity"/>
    <property type="evidence" value="ECO:0007669"/>
    <property type="project" value="UniProtKB-EC"/>
</dbReference>
<feature type="transmembrane region" description="Helical" evidence="10">
    <location>
        <begin position="116"/>
        <end position="139"/>
    </location>
</feature>
<feature type="domain" description="CAAX prenyl protease 1 N-terminal" evidence="12">
    <location>
        <begin position="29"/>
        <end position="208"/>
    </location>
</feature>
<organism evidence="13 14">
    <name type="scientific">Beauveria brongniartii RCEF 3172</name>
    <dbReference type="NCBI Taxonomy" id="1081107"/>
    <lineage>
        <taxon>Eukaryota</taxon>
        <taxon>Fungi</taxon>
        <taxon>Dikarya</taxon>
        <taxon>Ascomycota</taxon>
        <taxon>Pezizomycotina</taxon>
        <taxon>Sordariomycetes</taxon>
        <taxon>Hypocreomycetidae</taxon>
        <taxon>Hypocreales</taxon>
        <taxon>Cordycipitaceae</taxon>
        <taxon>Beauveria</taxon>
        <taxon>Beauveria brongniartii</taxon>
    </lineage>
</organism>
<feature type="transmembrane region" description="Helical" evidence="10">
    <location>
        <begin position="151"/>
        <end position="174"/>
    </location>
</feature>
<dbReference type="GO" id="GO:0071586">
    <property type="term" value="P:CAAX-box protein processing"/>
    <property type="evidence" value="ECO:0007669"/>
    <property type="project" value="InterPro"/>
</dbReference>
<dbReference type="PRINTS" id="PR00743">
    <property type="entry name" value="GLHYDRLASE36"/>
</dbReference>
<evidence type="ECO:0000256" key="9">
    <source>
        <dbReference type="PIRSR" id="PIRSR627057-2"/>
    </source>
</evidence>
<dbReference type="InterPro" id="IPR032456">
    <property type="entry name" value="Peptidase_M48_N"/>
</dbReference>
<dbReference type="PANTHER" id="PTHR10120">
    <property type="entry name" value="CAAX PRENYL PROTEASE 1"/>
    <property type="match status" value="1"/>
</dbReference>
<proteinExistence type="predicted"/>
<evidence type="ECO:0000256" key="3">
    <source>
        <dbReference type="ARBA" id="ARBA00022723"/>
    </source>
</evidence>
<dbReference type="Gene3D" id="3.20.20.70">
    <property type="entry name" value="Aldolase class I"/>
    <property type="match status" value="1"/>
</dbReference>
<dbReference type="Pfam" id="PF16491">
    <property type="entry name" value="Peptidase_M48_N"/>
    <property type="match status" value="1"/>
</dbReference>
<dbReference type="InterPro" id="IPR000111">
    <property type="entry name" value="Glyco_hydro_27/36_CS"/>
</dbReference>
<evidence type="ECO:0000256" key="8">
    <source>
        <dbReference type="ARBA" id="ARBA00044456"/>
    </source>
</evidence>
<dbReference type="Pfam" id="PF02065">
    <property type="entry name" value="Melibiase"/>
    <property type="match status" value="2"/>
</dbReference>
<evidence type="ECO:0000259" key="12">
    <source>
        <dbReference type="Pfam" id="PF16491"/>
    </source>
</evidence>
<evidence type="ECO:0000256" key="1">
    <source>
        <dbReference type="ARBA" id="ARBA00001255"/>
    </source>
</evidence>
<keyword evidence="10" id="KW-1133">Transmembrane helix</keyword>
<dbReference type="AlphaFoldDB" id="A0A166XUI0"/>
<dbReference type="InterPro" id="IPR001915">
    <property type="entry name" value="Peptidase_M48"/>
</dbReference>
<comment type="catalytic activity">
    <reaction evidence="8">
        <text>Hydrolyzes the peptide bond -P2-(S-farnesyl or geranylgeranyl)C-P1'-P2'-P3'-COOH where P1' and P2' are amino acids with aliphatic side chains and P3' is any C-terminal residue.</text>
        <dbReference type="EC" id="3.4.24.84"/>
    </reaction>
</comment>
<dbReference type="Pfam" id="PF01435">
    <property type="entry name" value="Peptidase_M48"/>
    <property type="match status" value="1"/>
</dbReference>
<comment type="cofactor">
    <cofactor evidence="9">
        <name>Zn(2+)</name>
        <dbReference type="ChEBI" id="CHEBI:29105"/>
    </cofactor>
    <text evidence="9">Binds 1 zinc ion per subunit.</text>
</comment>
<dbReference type="GO" id="GO:0046872">
    <property type="term" value="F:metal ion binding"/>
    <property type="evidence" value="ECO:0007669"/>
    <property type="project" value="UniProtKB-KW"/>
</dbReference>
<dbReference type="PROSITE" id="PS00512">
    <property type="entry name" value="ALPHA_GALACTOSIDASE"/>
    <property type="match status" value="1"/>
</dbReference>
<evidence type="ECO:0000256" key="10">
    <source>
        <dbReference type="SAM" id="Phobius"/>
    </source>
</evidence>
<evidence type="ECO:0000313" key="13">
    <source>
        <dbReference type="EMBL" id="OAA36190.1"/>
    </source>
</evidence>
<dbReference type="SUPFAM" id="SSF51445">
    <property type="entry name" value="(Trans)glycosidases"/>
    <property type="match status" value="1"/>
</dbReference>
<dbReference type="OrthoDB" id="360839at2759"/>
<evidence type="ECO:0000256" key="7">
    <source>
        <dbReference type="ARBA" id="ARBA00023295"/>
    </source>
</evidence>
<dbReference type="GO" id="GO:0004222">
    <property type="term" value="F:metalloendopeptidase activity"/>
    <property type="evidence" value="ECO:0007669"/>
    <property type="project" value="InterPro"/>
</dbReference>
<keyword evidence="7" id="KW-0326">Glycosidase</keyword>
<keyword evidence="2 13" id="KW-0645">Protease</keyword>
<dbReference type="InterPro" id="IPR017853">
    <property type="entry name" value="GH"/>
</dbReference>
<keyword evidence="4" id="KW-0378">Hydrolase</keyword>
<gene>
    <name evidence="13" type="ORF">BBO_08362</name>
</gene>